<dbReference type="SMART" id="SM00369">
    <property type="entry name" value="LRR_TYP"/>
    <property type="match status" value="7"/>
</dbReference>
<dbReference type="SMART" id="SM00365">
    <property type="entry name" value="LRR_SD22"/>
    <property type="match status" value="4"/>
</dbReference>
<proteinExistence type="predicted"/>
<name>A0A1Z5JCT1_FISSO</name>
<evidence type="ECO:0000256" key="1">
    <source>
        <dbReference type="ARBA" id="ARBA00022614"/>
    </source>
</evidence>
<dbReference type="FunFam" id="3.80.10.10:FF:000041">
    <property type="entry name" value="LRR receptor-like serine/threonine-protein kinase ERECTA"/>
    <property type="match status" value="3"/>
</dbReference>
<dbReference type="OrthoDB" id="676979at2759"/>
<gene>
    <name evidence="5" type="ORF">FisN_7Lh201</name>
</gene>
<dbReference type="PANTHER" id="PTHR48060:SF9">
    <property type="entry name" value="LRR RECEPTOR-LIKE SERINE_THREONINE-PROTEIN KINASE GSO1"/>
    <property type="match status" value="1"/>
</dbReference>
<dbReference type="PROSITE" id="PS51450">
    <property type="entry name" value="LRR"/>
    <property type="match status" value="1"/>
</dbReference>
<evidence type="ECO:0000256" key="2">
    <source>
        <dbReference type="ARBA" id="ARBA00022729"/>
    </source>
</evidence>
<feature type="chain" id="PRO_5013142732" description="Leucine-rich repeat-containing N-terminal plant-type domain-containing protein" evidence="4">
    <location>
        <begin position="16"/>
        <end position="1084"/>
    </location>
</feature>
<keyword evidence="1" id="KW-0433">Leucine-rich repeat</keyword>
<dbReference type="AlphaFoldDB" id="A0A1Z5JCT1"/>
<keyword evidence="3" id="KW-0677">Repeat</keyword>
<evidence type="ECO:0000256" key="3">
    <source>
        <dbReference type="ARBA" id="ARBA00022737"/>
    </source>
</evidence>
<keyword evidence="6" id="KW-1185">Reference proteome</keyword>
<keyword evidence="2 4" id="KW-0732">Signal</keyword>
<dbReference type="InterPro" id="IPR001611">
    <property type="entry name" value="Leu-rich_rpt"/>
</dbReference>
<dbReference type="InterPro" id="IPR053211">
    <property type="entry name" value="DNA_repair-toleration"/>
</dbReference>
<dbReference type="InterPro" id="IPR032675">
    <property type="entry name" value="LRR_dom_sf"/>
</dbReference>
<reference evidence="5 6" key="1">
    <citation type="journal article" date="2015" name="Plant Cell">
        <title>Oil accumulation by the oleaginous diatom Fistulifera solaris as revealed by the genome and transcriptome.</title>
        <authorList>
            <person name="Tanaka T."/>
            <person name="Maeda Y."/>
            <person name="Veluchamy A."/>
            <person name="Tanaka M."/>
            <person name="Abida H."/>
            <person name="Marechal E."/>
            <person name="Bowler C."/>
            <person name="Muto M."/>
            <person name="Sunaga Y."/>
            <person name="Tanaka M."/>
            <person name="Yoshino T."/>
            <person name="Taniguchi T."/>
            <person name="Fukuda Y."/>
            <person name="Nemoto M."/>
            <person name="Matsumoto M."/>
            <person name="Wong P.S."/>
            <person name="Aburatani S."/>
            <person name="Fujibuchi W."/>
        </authorList>
    </citation>
    <scope>NUCLEOTIDE SEQUENCE [LARGE SCALE GENOMIC DNA]</scope>
    <source>
        <strain evidence="5 6">JPCC DA0580</strain>
    </source>
</reference>
<protein>
    <recommendedName>
        <fullName evidence="7">Leucine-rich repeat-containing N-terminal plant-type domain-containing protein</fullName>
    </recommendedName>
</protein>
<dbReference type="EMBL" id="BDSP01000044">
    <property type="protein sequence ID" value="GAX11813.1"/>
    <property type="molecule type" value="Genomic_DNA"/>
</dbReference>
<dbReference type="Pfam" id="PF00560">
    <property type="entry name" value="LRR_1"/>
    <property type="match status" value="5"/>
</dbReference>
<evidence type="ECO:0000313" key="6">
    <source>
        <dbReference type="Proteomes" id="UP000198406"/>
    </source>
</evidence>
<dbReference type="SUPFAM" id="SSF52058">
    <property type="entry name" value="L domain-like"/>
    <property type="match status" value="3"/>
</dbReference>
<organism evidence="5 6">
    <name type="scientific">Fistulifera solaris</name>
    <name type="common">Oleaginous diatom</name>
    <dbReference type="NCBI Taxonomy" id="1519565"/>
    <lineage>
        <taxon>Eukaryota</taxon>
        <taxon>Sar</taxon>
        <taxon>Stramenopiles</taxon>
        <taxon>Ochrophyta</taxon>
        <taxon>Bacillariophyta</taxon>
        <taxon>Bacillariophyceae</taxon>
        <taxon>Bacillariophycidae</taxon>
        <taxon>Naviculales</taxon>
        <taxon>Naviculaceae</taxon>
        <taxon>Fistulifera</taxon>
    </lineage>
</organism>
<dbReference type="Pfam" id="PF13855">
    <property type="entry name" value="LRR_8"/>
    <property type="match status" value="1"/>
</dbReference>
<feature type="signal peptide" evidence="4">
    <location>
        <begin position="1"/>
        <end position="15"/>
    </location>
</feature>
<evidence type="ECO:0000256" key="4">
    <source>
        <dbReference type="SAM" id="SignalP"/>
    </source>
</evidence>
<evidence type="ECO:0008006" key="7">
    <source>
        <dbReference type="Google" id="ProtNLM"/>
    </source>
</evidence>
<comment type="caution">
    <text evidence="5">The sequence shown here is derived from an EMBL/GenBank/DDBJ whole genome shotgun (WGS) entry which is preliminary data.</text>
</comment>
<dbReference type="InterPro" id="IPR003591">
    <property type="entry name" value="Leu-rich_rpt_typical-subtyp"/>
</dbReference>
<dbReference type="Gene3D" id="3.80.10.10">
    <property type="entry name" value="Ribonuclease Inhibitor"/>
    <property type="match status" value="3"/>
</dbReference>
<sequence length="1084" mass="116641">MRWTAVVLLVTTAFADERTLLRELFDNTGGPSWSDNYGWSENLNNLCEWTGVTCASEMSPESVVGIPADSVVGIELPRNFLSGRIPSTFWTLPYLIFVDVSFNAGLEVNLEGVANAKLEWLSFDETATRSVEGISGLASTLTSLHMSGIPLEGEFPTEVLQLTALEYLFMSSAGISGTIPAEIAQLSQLVELDLSENALTGAIPNAVTLLFNLELLSLRSNRLSENLSYLNFDDLAQLKFLYLNGNQLTGSIPSFSSQQNIEEIRLNKNAFSGAIPESFMVSAVSNENMTIVVDLSDNMLDTIPESLDNLEHLVLDLRLADNHFTVLPTNLCDNVNWPGVAEFHCSGIVCPAQTYAPQGRATAANECTPCQTGNYLGAVVCLVQDEYSVLEQLFLNTDGEASWKVKWTLTDRNYCAWKGVHCDAQGHVTRISVPNNGLKGAVPETIFNLPNLIDLDLSRNDITVPFDRIADAKSLASLNIAFTLTGDFAPLTSLNKEGPLQRFYADGIPISGTLPSEICAIRTLKTLSLSDCKLIGEIPTEIGNLGRLEELYLQGNELRGTMPSQIGQLQNLKAFSAAKNQMTGTLPSQLLRMPNLEALSLASQKGKGFSGPIPSFEASSKLTSVFLNDNAFTGQVPETLLRMADLDASLTVQLSNNNINGTVPGALAKFSALNLYVEGNSITYIDSRLCGLDNWMSGSVGKYGCAAILCPAATQGGRQIYEDEPCEPCTAEAGSLLGQKSCGDGSESPAFSGSEQEILELLYKQTGGVGWHNQDLWLSEESVCQWHGVGCNANGQVTSLTLGANQLIGNFPTEIYQLPALQRLVIFSNKINFSFEGIKNAANLKVLVLDSTGLTSLRGVGNAPALEGLNVRFNKLTGEIPQDLSRLESLKSLDISDNQLSEGIPAWMGSMKALASFKASNNKFSGELYDFADMPRLTYVDLSNNGLTGTIPSTILMNADPSKKIFLSLSNNRLSGEIPSNLAALPRLDLNVANNEITSIGDGLCTMSSWNEMQVSYYGCDGIACPIGTSSAAGRQTAEDRPCSPCSKAQFMGSTVCATSDAFSSRSVVGLLFATFVGLIALIA</sequence>
<accession>A0A1Z5JCT1</accession>
<dbReference type="Proteomes" id="UP000198406">
    <property type="component" value="Unassembled WGS sequence"/>
</dbReference>
<evidence type="ECO:0000313" key="5">
    <source>
        <dbReference type="EMBL" id="GAX11813.1"/>
    </source>
</evidence>
<dbReference type="PANTHER" id="PTHR48060">
    <property type="entry name" value="DNA DAMAGE-REPAIR/TOLERATION PROTEIN DRT100"/>
    <property type="match status" value="1"/>
</dbReference>
<dbReference type="InParanoid" id="A0A1Z5JCT1"/>